<sequence>MDISTFIPLSTYYSYLKRFVISPTTMGTIAPSSRWLCYEMLDKLNWHQDVQIAELGAGTGVITHQILKRMSAHSSLDVFEIEPSFATELRKIDDKRLRIYTTSAEKLDSHYNMIISGLPFLSINRKLGLKILKRVHSELLKTQGCFVLFQYTTRYEKTLSRYFHLEKRRVIRNVPPAWVYYCTPKIK</sequence>
<protein>
    <submittedName>
        <fullName evidence="5">Methyltransferase</fullName>
    </submittedName>
</protein>
<keyword evidence="1 5" id="KW-0489">Methyltransferase</keyword>
<dbReference type="Proteomes" id="UP000464700">
    <property type="component" value="Chromosome"/>
</dbReference>
<dbReference type="CDD" id="cd02440">
    <property type="entry name" value="AdoMet_MTases"/>
    <property type="match status" value="1"/>
</dbReference>
<evidence type="ECO:0000256" key="1">
    <source>
        <dbReference type="ARBA" id="ARBA00022603"/>
    </source>
</evidence>
<evidence type="ECO:0000313" key="6">
    <source>
        <dbReference type="Proteomes" id="UP000464700"/>
    </source>
</evidence>
<name>A0A6I7D8G3_9GAMM</name>
<dbReference type="RefSeq" id="WP_109373362.1">
    <property type="nucleotide sequence ID" value="NZ_CP043925.1"/>
</dbReference>
<keyword evidence="4" id="KW-0694">RNA-binding</keyword>
<keyword evidence="6" id="KW-1185">Reference proteome</keyword>
<evidence type="ECO:0000256" key="4">
    <source>
        <dbReference type="ARBA" id="ARBA00022884"/>
    </source>
</evidence>
<gene>
    <name evidence="5" type="ORF">F1325_00040</name>
</gene>
<evidence type="ECO:0000313" key="5">
    <source>
        <dbReference type="EMBL" id="QHN08957.1"/>
    </source>
</evidence>
<dbReference type="GO" id="GO:0032259">
    <property type="term" value="P:methylation"/>
    <property type="evidence" value="ECO:0007669"/>
    <property type="project" value="UniProtKB-KW"/>
</dbReference>
<dbReference type="KEGG" id="pcol:F1325_00040"/>
<reference evidence="5 6" key="1">
    <citation type="submission" date="2019-09" db="EMBL/GenBank/DDBJ databases">
        <title>Emergence of a chromosome-mediated tetracycline resistance gene in Proteus strain.</title>
        <authorList>
            <person name="He D."/>
            <person name="Wang L."/>
        </authorList>
    </citation>
    <scope>NUCLEOTIDE SEQUENCE [LARGE SCALE GENOMIC DNA]</scope>
    <source>
        <strain evidence="5 6">T60</strain>
    </source>
</reference>
<dbReference type="Pfam" id="PF00398">
    <property type="entry name" value="RrnaAD"/>
    <property type="match status" value="1"/>
</dbReference>
<dbReference type="SUPFAM" id="SSF53335">
    <property type="entry name" value="S-adenosyl-L-methionine-dependent methyltransferases"/>
    <property type="match status" value="1"/>
</dbReference>
<dbReference type="Gene3D" id="3.40.50.150">
    <property type="entry name" value="Vaccinia Virus protein VP39"/>
    <property type="match status" value="1"/>
</dbReference>
<dbReference type="GO" id="GO:0003723">
    <property type="term" value="F:RNA binding"/>
    <property type="evidence" value="ECO:0007669"/>
    <property type="project" value="UniProtKB-KW"/>
</dbReference>
<organism evidence="5 6">
    <name type="scientific">Proteus columbae</name>
    <dbReference type="NCBI Taxonomy" id="1987580"/>
    <lineage>
        <taxon>Bacteria</taxon>
        <taxon>Pseudomonadati</taxon>
        <taxon>Pseudomonadota</taxon>
        <taxon>Gammaproteobacteria</taxon>
        <taxon>Enterobacterales</taxon>
        <taxon>Morganellaceae</taxon>
        <taxon>Proteus</taxon>
    </lineage>
</organism>
<keyword evidence="3" id="KW-0949">S-adenosyl-L-methionine</keyword>
<dbReference type="GO" id="GO:0008168">
    <property type="term" value="F:methyltransferase activity"/>
    <property type="evidence" value="ECO:0007669"/>
    <property type="project" value="UniProtKB-KW"/>
</dbReference>
<evidence type="ECO:0000256" key="3">
    <source>
        <dbReference type="ARBA" id="ARBA00022691"/>
    </source>
</evidence>
<keyword evidence="2 5" id="KW-0808">Transferase</keyword>
<dbReference type="EMBL" id="CP043925">
    <property type="protein sequence ID" value="QHN08957.1"/>
    <property type="molecule type" value="Genomic_DNA"/>
</dbReference>
<dbReference type="InterPro" id="IPR001737">
    <property type="entry name" value="KsgA/Erm"/>
</dbReference>
<evidence type="ECO:0000256" key="2">
    <source>
        <dbReference type="ARBA" id="ARBA00022679"/>
    </source>
</evidence>
<dbReference type="InterPro" id="IPR029063">
    <property type="entry name" value="SAM-dependent_MTases_sf"/>
</dbReference>
<accession>A0A6I7D8G3</accession>
<dbReference type="AlphaFoldDB" id="A0A6I7D8G3"/>
<proteinExistence type="predicted"/>